<dbReference type="Proteomes" id="UP000319825">
    <property type="component" value="Unassembled WGS sequence"/>
</dbReference>
<accession>A0A562ICY6</accession>
<evidence type="ECO:0000259" key="1">
    <source>
        <dbReference type="Pfam" id="PF04149"/>
    </source>
</evidence>
<evidence type="ECO:0000313" key="2">
    <source>
        <dbReference type="EMBL" id="TWH68879.1"/>
    </source>
</evidence>
<feature type="domain" description="DUF397" evidence="1">
    <location>
        <begin position="6"/>
        <end position="57"/>
    </location>
</feature>
<gene>
    <name evidence="2" type="ORF">JD77_03880</name>
</gene>
<reference evidence="2 3" key="1">
    <citation type="submission" date="2019-07" db="EMBL/GenBank/DDBJ databases">
        <title>R&amp;d 2014.</title>
        <authorList>
            <person name="Klenk H.-P."/>
        </authorList>
    </citation>
    <scope>NUCLEOTIDE SEQUENCE [LARGE SCALE GENOMIC DNA]</scope>
    <source>
        <strain evidence="2 3">DSM 43868</strain>
    </source>
</reference>
<protein>
    <submittedName>
        <fullName evidence="2">Uncharacterized protein DUF397</fullName>
    </submittedName>
</protein>
<organism evidence="2 3">
    <name type="scientific">Micromonospora olivasterospora</name>
    <dbReference type="NCBI Taxonomy" id="1880"/>
    <lineage>
        <taxon>Bacteria</taxon>
        <taxon>Bacillati</taxon>
        <taxon>Actinomycetota</taxon>
        <taxon>Actinomycetes</taxon>
        <taxon>Micromonosporales</taxon>
        <taxon>Micromonosporaceae</taxon>
        <taxon>Micromonospora</taxon>
    </lineage>
</organism>
<sequence>MRRDGVWRKSSRSGGEGNCVEVAAFVDAVGVRDSKDRGGPALSFTPASWVGFVQAARSGVLRSHR</sequence>
<proteinExistence type="predicted"/>
<comment type="caution">
    <text evidence="2">The sequence shown here is derived from an EMBL/GenBank/DDBJ whole genome shotgun (WGS) entry which is preliminary data.</text>
</comment>
<dbReference type="Pfam" id="PF04149">
    <property type="entry name" value="DUF397"/>
    <property type="match status" value="1"/>
</dbReference>
<dbReference type="EMBL" id="VLKE01000001">
    <property type="protein sequence ID" value="TWH68879.1"/>
    <property type="molecule type" value="Genomic_DNA"/>
</dbReference>
<keyword evidence="3" id="KW-1185">Reference proteome</keyword>
<evidence type="ECO:0000313" key="3">
    <source>
        <dbReference type="Proteomes" id="UP000319825"/>
    </source>
</evidence>
<dbReference type="AlphaFoldDB" id="A0A562ICY6"/>
<name>A0A562ICY6_MICOL</name>
<dbReference type="InterPro" id="IPR007278">
    <property type="entry name" value="DUF397"/>
</dbReference>